<keyword evidence="3" id="KW-1185">Reference proteome</keyword>
<comment type="caution">
    <text evidence="2">The sequence shown here is derived from an EMBL/GenBank/DDBJ whole genome shotgun (WGS) entry which is preliminary data.</text>
</comment>
<dbReference type="EMBL" id="WJXZ01000015">
    <property type="protein sequence ID" value="MRS65537.1"/>
    <property type="molecule type" value="Genomic_DNA"/>
</dbReference>
<accession>A0A7K0EUQ0</accession>
<dbReference type="SUPFAM" id="SSF52266">
    <property type="entry name" value="SGNH hydrolase"/>
    <property type="match status" value="1"/>
</dbReference>
<keyword evidence="1" id="KW-1133">Transmembrane helix</keyword>
<evidence type="ECO:0000256" key="1">
    <source>
        <dbReference type="SAM" id="Phobius"/>
    </source>
</evidence>
<evidence type="ECO:0000313" key="2">
    <source>
        <dbReference type="EMBL" id="MRS65537.1"/>
    </source>
</evidence>
<organism evidence="2 3">
    <name type="scientific">Larkinella terrae</name>
    <dbReference type="NCBI Taxonomy" id="2025311"/>
    <lineage>
        <taxon>Bacteria</taxon>
        <taxon>Pseudomonadati</taxon>
        <taxon>Bacteroidota</taxon>
        <taxon>Cytophagia</taxon>
        <taxon>Cytophagales</taxon>
        <taxon>Spirosomataceae</taxon>
        <taxon>Larkinella</taxon>
    </lineage>
</organism>
<name>A0A7K0EUQ0_9BACT</name>
<feature type="transmembrane region" description="Helical" evidence="1">
    <location>
        <begin position="7"/>
        <end position="27"/>
    </location>
</feature>
<dbReference type="AlphaFoldDB" id="A0A7K0EUQ0"/>
<sequence>MKRFIGKLVFHGAICLIITVFLVYGGYIRETGTKVPDFSEIPTNFISNSVCFNSKLDHLKSNAELKNTNCIILGSSISLNNVDAELLSQKNRLSTYNLSSWGLKPYQAFQFLKSMEDKISPSYLIVTFNNADFGRDDKEIKYSTIYNYLFNNSLLTRIESFMAHFNIRDFMSDWAMRSNFAKRDNVYQSLRFDSHGSILLNSNNFQYSPGIQPLTYRDTTGYLAFQTGIDSIASFCKKRQIRLLLVHSPWKRDVLSPEKNSQIHSISTRMKNRYRNSFLDLSNLSISDHLYVDGGHLYKKGAAIVTSEISHHIN</sequence>
<evidence type="ECO:0008006" key="4">
    <source>
        <dbReference type="Google" id="ProtNLM"/>
    </source>
</evidence>
<proteinExistence type="predicted"/>
<gene>
    <name evidence="2" type="ORF">GJJ30_29875</name>
</gene>
<dbReference type="OrthoDB" id="869432at2"/>
<keyword evidence="1" id="KW-0472">Membrane</keyword>
<evidence type="ECO:0000313" key="3">
    <source>
        <dbReference type="Proteomes" id="UP000441754"/>
    </source>
</evidence>
<dbReference type="Proteomes" id="UP000441754">
    <property type="component" value="Unassembled WGS sequence"/>
</dbReference>
<protein>
    <recommendedName>
        <fullName evidence="4">DUF1574 domain-containing protein</fullName>
    </recommendedName>
</protein>
<keyword evidence="1" id="KW-0812">Transmembrane</keyword>
<dbReference type="RefSeq" id="WP_154178907.1">
    <property type="nucleotide sequence ID" value="NZ_WJXZ01000015.1"/>
</dbReference>
<reference evidence="2 3" key="1">
    <citation type="journal article" date="2018" name="Antonie Van Leeuwenhoek">
        <title>Larkinella terrae sp. nov., isolated from soil on Jeju Island, South Korea.</title>
        <authorList>
            <person name="Ten L.N."/>
            <person name="Jeon J."/>
            <person name="Park S.J."/>
            <person name="Park S."/>
            <person name="Lee S.Y."/>
            <person name="Kim M.K."/>
            <person name="Jung H.Y."/>
        </authorList>
    </citation>
    <scope>NUCLEOTIDE SEQUENCE [LARGE SCALE GENOMIC DNA]</scope>
    <source>
        <strain evidence="2 3">KCTC 52001</strain>
    </source>
</reference>